<sequence length="243" mass="27110">MTQQLSLTAPAAPVDWSDYAEAYDLLLDYNPAYRALLSRFETFLEGVDLDGAACLDAGAGTGNFASRLPLSRIERLALVDPNSGMMRRARAKLPSSVAEFHETGFETYRDEAGTFDLVICTNALFAMPDPPTRLAQMHELLRPEGRLFLVDLGRRVSVWDWSLYLGTHMILQAGPMEGLKVLRRSRPIRRQNGRIRQGQTEGTYWTHTLDELAQHVAAAGFEVTGRETVYRGYCDLVTGKNAP</sequence>
<keyword evidence="1" id="KW-0489">Methyltransferase</keyword>
<protein>
    <submittedName>
        <fullName evidence="1">Ubiquinone/menaquinone biosynthesis C-methylase UbiE</fullName>
    </submittedName>
</protein>
<dbReference type="EMBL" id="FNAT01000001">
    <property type="protein sequence ID" value="SDE21543.1"/>
    <property type="molecule type" value="Genomic_DNA"/>
</dbReference>
<dbReference type="GO" id="GO:0008168">
    <property type="term" value="F:methyltransferase activity"/>
    <property type="evidence" value="ECO:0007669"/>
    <property type="project" value="UniProtKB-KW"/>
</dbReference>
<dbReference type="Pfam" id="PF13489">
    <property type="entry name" value="Methyltransf_23"/>
    <property type="match status" value="1"/>
</dbReference>
<reference evidence="2" key="1">
    <citation type="submission" date="2016-10" db="EMBL/GenBank/DDBJ databases">
        <authorList>
            <person name="Varghese N."/>
            <person name="Submissions S."/>
        </authorList>
    </citation>
    <scope>NUCLEOTIDE SEQUENCE [LARGE SCALE GENOMIC DNA]</scope>
    <source>
        <strain evidence="2">DSM 21424</strain>
    </source>
</reference>
<dbReference type="STRING" id="521013.SAMN04488567_1234"/>
<dbReference type="GO" id="GO:0032259">
    <property type="term" value="P:methylation"/>
    <property type="evidence" value="ECO:0007669"/>
    <property type="project" value="UniProtKB-KW"/>
</dbReference>
<dbReference type="SUPFAM" id="SSF53335">
    <property type="entry name" value="S-adenosyl-L-methionine-dependent methyltransferases"/>
    <property type="match status" value="1"/>
</dbReference>
<dbReference type="AlphaFoldDB" id="A0A1G7B3E4"/>
<proteinExistence type="predicted"/>
<name>A0A1G7B3E4_9RHOB</name>
<accession>A0A1G7B3E4</accession>
<dbReference type="InterPro" id="IPR029063">
    <property type="entry name" value="SAM-dependent_MTases_sf"/>
</dbReference>
<gene>
    <name evidence="1" type="ORF">SAMN04488567_1234</name>
</gene>
<dbReference type="RefSeq" id="WP_090110166.1">
    <property type="nucleotide sequence ID" value="NZ_FNAT01000001.1"/>
</dbReference>
<dbReference type="PANTHER" id="PTHR43861:SF1">
    <property type="entry name" value="TRANS-ACONITATE 2-METHYLTRANSFERASE"/>
    <property type="match status" value="1"/>
</dbReference>
<evidence type="ECO:0000313" key="1">
    <source>
        <dbReference type="EMBL" id="SDE21543.1"/>
    </source>
</evidence>
<keyword evidence="1" id="KW-0808">Transferase</keyword>
<keyword evidence="1" id="KW-0830">Ubiquinone</keyword>
<organism evidence="1 2">
    <name type="scientific">Limimaricola pyoseonensis</name>
    <dbReference type="NCBI Taxonomy" id="521013"/>
    <lineage>
        <taxon>Bacteria</taxon>
        <taxon>Pseudomonadati</taxon>
        <taxon>Pseudomonadota</taxon>
        <taxon>Alphaproteobacteria</taxon>
        <taxon>Rhodobacterales</taxon>
        <taxon>Paracoccaceae</taxon>
        <taxon>Limimaricola</taxon>
    </lineage>
</organism>
<dbReference type="Proteomes" id="UP000198922">
    <property type="component" value="Unassembled WGS sequence"/>
</dbReference>
<dbReference type="PANTHER" id="PTHR43861">
    <property type="entry name" value="TRANS-ACONITATE 2-METHYLTRANSFERASE-RELATED"/>
    <property type="match status" value="1"/>
</dbReference>
<dbReference type="OrthoDB" id="9795634at2"/>
<keyword evidence="2" id="KW-1185">Reference proteome</keyword>
<dbReference type="CDD" id="cd02440">
    <property type="entry name" value="AdoMet_MTases"/>
    <property type="match status" value="1"/>
</dbReference>
<evidence type="ECO:0000313" key="2">
    <source>
        <dbReference type="Proteomes" id="UP000198922"/>
    </source>
</evidence>
<dbReference type="Gene3D" id="3.40.50.150">
    <property type="entry name" value="Vaccinia Virus protein VP39"/>
    <property type="match status" value="1"/>
</dbReference>